<keyword evidence="4" id="KW-0233">DNA recombination</keyword>
<comment type="similarity">
    <text evidence="1">Belongs to the 'phage' integrase family.</text>
</comment>
<dbReference type="RefSeq" id="WP_088757548.1">
    <property type="nucleotide sequence ID" value="NZ_NJGV01000047.1"/>
</dbReference>
<comment type="caution">
    <text evidence="8">The sequence shown here is derived from an EMBL/GenBank/DDBJ whole genome shotgun (WGS) entry which is preliminary data.</text>
</comment>
<evidence type="ECO:0000259" key="7">
    <source>
        <dbReference type="PROSITE" id="PS51900"/>
    </source>
</evidence>
<proteinExistence type="inferred from homology"/>
<gene>
    <name evidence="8" type="ORF">CEJ45_24305</name>
</gene>
<keyword evidence="2" id="KW-0229">DNA integration</keyword>
<feature type="domain" description="Core-binding (CB)" evidence="7">
    <location>
        <begin position="67"/>
        <end position="148"/>
    </location>
</feature>
<sequence>MASISKRVRKNGSIGWQVQIRIEGRVSISKTFDHEDEAKAFCALAEEKAAILNGKNPHSRNNIFYQTKFRDVIANFLASPENKGQHKNEINSIIKFIGDATIADITQGFIAKYVKNMARSINKQGKFYSSSTIHKHLNALSRIYKWHAADYEIVPSSNLFSRKNFPKKGAKRNRRLSESEYQLIVTALATGRKRDAEHLRLLLDLALATGARLNEMILAESHEFDLENFLWCIPEEHTKSKTLRNVPLSDEACRVVQRLNQLRPTTSSRLFFCLKDSVTVSMRFFFLFKRLKIVNLRFHDLRHEAISRMVLQRRNISVFEIMEIVGHKSIEMLRRYANLRPEEVVRRFRN</sequence>
<organism evidence="8 9">
    <name type="scientific">Herbaspirillum aquaticum</name>
    <dbReference type="NCBI Taxonomy" id="568783"/>
    <lineage>
        <taxon>Bacteria</taxon>
        <taxon>Pseudomonadati</taxon>
        <taxon>Pseudomonadota</taxon>
        <taxon>Betaproteobacteria</taxon>
        <taxon>Burkholderiales</taxon>
        <taxon>Oxalobacteraceae</taxon>
        <taxon>Herbaspirillum</taxon>
    </lineage>
</organism>
<dbReference type="AlphaFoldDB" id="A0A225SLI5"/>
<keyword evidence="3 5" id="KW-0238">DNA-binding</keyword>
<evidence type="ECO:0000259" key="6">
    <source>
        <dbReference type="PROSITE" id="PS51898"/>
    </source>
</evidence>
<dbReference type="InterPro" id="IPR044068">
    <property type="entry name" value="CB"/>
</dbReference>
<dbReference type="GO" id="GO:0015074">
    <property type="term" value="P:DNA integration"/>
    <property type="evidence" value="ECO:0007669"/>
    <property type="project" value="UniProtKB-KW"/>
</dbReference>
<name>A0A225SLI5_9BURK</name>
<dbReference type="InterPro" id="IPR050808">
    <property type="entry name" value="Phage_Integrase"/>
</dbReference>
<dbReference type="InterPro" id="IPR013762">
    <property type="entry name" value="Integrase-like_cat_sf"/>
</dbReference>
<dbReference type="EMBL" id="NJGV01000047">
    <property type="protein sequence ID" value="OWY31716.1"/>
    <property type="molecule type" value="Genomic_DNA"/>
</dbReference>
<dbReference type="Proteomes" id="UP000214747">
    <property type="component" value="Unassembled WGS sequence"/>
</dbReference>
<evidence type="ECO:0000256" key="1">
    <source>
        <dbReference type="ARBA" id="ARBA00008857"/>
    </source>
</evidence>
<reference evidence="8 9" key="1">
    <citation type="journal article" date="2010" name="Int. J. Syst. Evol. Microbiol.">
        <title>Reclassification of Herbaspirillum putei as a later heterotypic synonym of Herbaspirillum huttiense, with the description of H. huttiense subsp. huttiense subsp. nov. and H. huttiense subsp. putei subsp. nov., comb. nov., and description of Herbaspirillum aquaticum sp. nov.</title>
        <authorList>
            <person name="Dobritsa A.P."/>
            <person name="Reddy M.C."/>
            <person name="Samadpour M."/>
        </authorList>
    </citation>
    <scope>NUCLEOTIDE SEQUENCE [LARGE SCALE GENOMIC DNA]</scope>
    <source>
        <strain evidence="8 9">IEH 4430</strain>
    </source>
</reference>
<dbReference type="Gene3D" id="1.10.443.10">
    <property type="entry name" value="Intergrase catalytic core"/>
    <property type="match status" value="1"/>
</dbReference>
<dbReference type="GO" id="GO:0006310">
    <property type="term" value="P:DNA recombination"/>
    <property type="evidence" value="ECO:0007669"/>
    <property type="project" value="UniProtKB-KW"/>
</dbReference>
<keyword evidence="9" id="KW-1185">Reference proteome</keyword>
<feature type="domain" description="Tyr recombinase" evidence="6">
    <location>
        <begin position="171"/>
        <end position="349"/>
    </location>
</feature>
<evidence type="ECO:0000256" key="4">
    <source>
        <dbReference type="ARBA" id="ARBA00023172"/>
    </source>
</evidence>
<dbReference type="InterPro" id="IPR002104">
    <property type="entry name" value="Integrase_catalytic"/>
</dbReference>
<dbReference type="PROSITE" id="PS51898">
    <property type="entry name" value="TYR_RECOMBINASE"/>
    <property type="match status" value="1"/>
</dbReference>
<dbReference type="PROSITE" id="PS51900">
    <property type="entry name" value="CB"/>
    <property type="match status" value="1"/>
</dbReference>
<dbReference type="InterPro" id="IPR010998">
    <property type="entry name" value="Integrase_recombinase_N"/>
</dbReference>
<evidence type="ECO:0000313" key="9">
    <source>
        <dbReference type="Proteomes" id="UP000214747"/>
    </source>
</evidence>
<evidence type="ECO:0000256" key="2">
    <source>
        <dbReference type="ARBA" id="ARBA00022908"/>
    </source>
</evidence>
<dbReference type="CDD" id="cd00796">
    <property type="entry name" value="INT_Rci_Hp1_C"/>
    <property type="match status" value="1"/>
</dbReference>
<evidence type="ECO:0008006" key="10">
    <source>
        <dbReference type="Google" id="ProtNLM"/>
    </source>
</evidence>
<dbReference type="Pfam" id="PF00589">
    <property type="entry name" value="Phage_integrase"/>
    <property type="match status" value="1"/>
</dbReference>
<protein>
    <recommendedName>
        <fullName evidence="10">Integrase</fullName>
    </recommendedName>
</protein>
<dbReference type="GO" id="GO:0003677">
    <property type="term" value="F:DNA binding"/>
    <property type="evidence" value="ECO:0007669"/>
    <property type="project" value="UniProtKB-UniRule"/>
</dbReference>
<dbReference type="Gene3D" id="1.10.150.130">
    <property type="match status" value="1"/>
</dbReference>
<dbReference type="PANTHER" id="PTHR30629">
    <property type="entry name" value="PROPHAGE INTEGRASE"/>
    <property type="match status" value="1"/>
</dbReference>
<evidence type="ECO:0000256" key="5">
    <source>
        <dbReference type="PROSITE-ProRule" id="PRU01248"/>
    </source>
</evidence>
<accession>A0A225SLI5</accession>
<evidence type="ECO:0000256" key="3">
    <source>
        <dbReference type="ARBA" id="ARBA00023125"/>
    </source>
</evidence>
<dbReference type="SUPFAM" id="SSF56349">
    <property type="entry name" value="DNA breaking-rejoining enzymes"/>
    <property type="match status" value="1"/>
</dbReference>
<dbReference type="InterPro" id="IPR011010">
    <property type="entry name" value="DNA_brk_join_enz"/>
</dbReference>
<dbReference type="PANTHER" id="PTHR30629:SF2">
    <property type="entry name" value="PROPHAGE INTEGRASE INTS-RELATED"/>
    <property type="match status" value="1"/>
</dbReference>
<evidence type="ECO:0000313" key="8">
    <source>
        <dbReference type="EMBL" id="OWY31716.1"/>
    </source>
</evidence>